<dbReference type="PROSITE" id="PS50075">
    <property type="entry name" value="CARRIER"/>
    <property type="match status" value="1"/>
</dbReference>
<dbReference type="EMBL" id="JAMGBC010000001">
    <property type="protein sequence ID" value="MCL6679049.1"/>
    <property type="molecule type" value="Genomic_DNA"/>
</dbReference>
<proteinExistence type="predicted"/>
<name>A0ABT0RFK3_9SPHN</name>
<dbReference type="RefSeq" id="WP_249867970.1">
    <property type="nucleotide sequence ID" value="NZ_JAMGBC010000001.1"/>
</dbReference>
<evidence type="ECO:0000313" key="3">
    <source>
        <dbReference type="Proteomes" id="UP001165343"/>
    </source>
</evidence>
<dbReference type="Proteomes" id="UP001165343">
    <property type="component" value="Unassembled WGS sequence"/>
</dbReference>
<comment type="caution">
    <text evidence="2">The sequence shown here is derived from an EMBL/GenBank/DDBJ whole genome shotgun (WGS) entry which is preliminary data.</text>
</comment>
<protein>
    <submittedName>
        <fullName evidence="2">Acyl carrier protein</fullName>
    </submittedName>
</protein>
<evidence type="ECO:0000259" key="1">
    <source>
        <dbReference type="PROSITE" id="PS50075"/>
    </source>
</evidence>
<dbReference type="InterPro" id="IPR009081">
    <property type="entry name" value="PP-bd_ACP"/>
</dbReference>
<organism evidence="2 3">
    <name type="scientific">Sphingomonas anseongensis</name>
    <dbReference type="NCBI Taxonomy" id="2908207"/>
    <lineage>
        <taxon>Bacteria</taxon>
        <taxon>Pseudomonadati</taxon>
        <taxon>Pseudomonadota</taxon>
        <taxon>Alphaproteobacteria</taxon>
        <taxon>Sphingomonadales</taxon>
        <taxon>Sphingomonadaceae</taxon>
        <taxon>Sphingomonas</taxon>
    </lineage>
</organism>
<evidence type="ECO:0000313" key="2">
    <source>
        <dbReference type="EMBL" id="MCL6679049.1"/>
    </source>
</evidence>
<keyword evidence="3" id="KW-1185">Reference proteome</keyword>
<dbReference type="Gene3D" id="1.10.1200.10">
    <property type="entry name" value="ACP-like"/>
    <property type="match status" value="1"/>
</dbReference>
<dbReference type="SUPFAM" id="SSF47336">
    <property type="entry name" value="ACP-like"/>
    <property type="match status" value="1"/>
</dbReference>
<feature type="domain" description="Carrier" evidence="1">
    <location>
        <begin position="2"/>
        <end position="80"/>
    </location>
</feature>
<reference evidence="2" key="1">
    <citation type="submission" date="2022-05" db="EMBL/GenBank/DDBJ databases">
        <authorList>
            <person name="Jo J.-H."/>
            <person name="Im W.-T."/>
        </authorList>
    </citation>
    <scope>NUCLEOTIDE SEQUENCE</scope>
    <source>
        <strain evidence="2">RG327</strain>
    </source>
</reference>
<gene>
    <name evidence="2" type="ORF">LZ519_06930</name>
</gene>
<sequence length="84" mass="9109">MKSDAEILSDLQPIFDDIFGDESVTLSAETTSDDVATWDSVAHVSLIVGVEKQFDIMFDPDEIMEMENVGALIEAIQTKTANGG</sequence>
<accession>A0ABT0RFK3</accession>
<dbReference type="InterPro" id="IPR036736">
    <property type="entry name" value="ACP-like_sf"/>
</dbReference>
<dbReference type="Pfam" id="PF00550">
    <property type="entry name" value="PP-binding"/>
    <property type="match status" value="1"/>
</dbReference>